<comment type="caution">
    <text evidence="1">The sequence shown here is derived from an EMBL/GenBank/DDBJ whole genome shotgun (WGS) entry which is preliminary data.</text>
</comment>
<name>A0AA88PBM9_9TELE</name>
<sequence length="118" mass="13144">MRKLTLTAPFSLSVRTVRGCQPSFMSSSLELKKVSIVSCYETRRPCLPFRVSDARGDLRGAMASLWRSTEATNSEEVNAPLCVGFVGYMFSNYPDCLLETWICEPSGPTVEHNTVNKD</sequence>
<keyword evidence="2" id="KW-1185">Reference proteome</keyword>
<organism evidence="1 2">
    <name type="scientific">Cirrhinus molitorella</name>
    <name type="common">mud carp</name>
    <dbReference type="NCBI Taxonomy" id="172907"/>
    <lineage>
        <taxon>Eukaryota</taxon>
        <taxon>Metazoa</taxon>
        <taxon>Chordata</taxon>
        <taxon>Craniata</taxon>
        <taxon>Vertebrata</taxon>
        <taxon>Euteleostomi</taxon>
        <taxon>Actinopterygii</taxon>
        <taxon>Neopterygii</taxon>
        <taxon>Teleostei</taxon>
        <taxon>Ostariophysi</taxon>
        <taxon>Cypriniformes</taxon>
        <taxon>Cyprinidae</taxon>
        <taxon>Labeoninae</taxon>
        <taxon>Labeonini</taxon>
        <taxon>Cirrhinus</taxon>
    </lineage>
</organism>
<reference evidence="1" key="1">
    <citation type="submission" date="2023-08" db="EMBL/GenBank/DDBJ databases">
        <title>Chromosome-level Genome Assembly of mud carp (Cirrhinus molitorella).</title>
        <authorList>
            <person name="Liu H."/>
        </authorList>
    </citation>
    <scope>NUCLEOTIDE SEQUENCE</scope>
    <source>
        <strain evidence="1">Prfri</strain>
        <tissue evidence="1">Muscle</tissue>
    </source>
</reference>
<evidence type="ECO:0000313" key="2">
    <source>
        <dbReference type="Proteomes" id="UP001187343"/>
    </source>
</evidence>
<dbReference type="EMBL" id="JAUYZG010000017">
    <property type="protein sequence ID" value="KAK2884113.1"/>
    <property type="molecule type" value="Genomic_DNA"/>
</dbReference>
<gene>
    <name evidence="1" type="ORF">Q8A67_017750</name>
</gene>
<dbReference type="AlphaFoldDB" id="A0AA88PBM9"/>
<proteinExistence type="predicted"/>
<protein>
    <submittedName>
        <fullName evidence="1">Uncharacterized protein</fullName>
    </submittedName>
</protein>
<accession>A0AA88PBM9</accession>
<evidence type="ECO:0000313" key="1">
    <source>
        <dbReference type="EMBL" id="KAK2884113.1"/>
    </source>
</evidence>
<dbReference type="Proteomes" id="UP001187343">
    <property type="component" value="Unassembled WGS sequence"/>
</dbReference>